<gene>
    <name evidence="5" type="ORF">BDQ12DRAFT_717361</name>
</gene>
<organism evidence="5 6">
    <name type="scientific">Crucibulum laeve</name>
    <dbReference type="NCBI Taxonomy" id="68775"/>
    <lineage>
        <taxon>Eukaryota</taxon>
        <taxon>Fungi</taxon>
        <taxon>Dikarya</taxon>
        <taxon>Basidiomycota</taxon>
        <taxon>Agaricomycotina</taxon>
        <taxon>Agaricomycetes</taxon>
        <taxon>Agaricomycetidae</taxon>
        <taxon>Agaricales</taxon>
        <taxon>Agaricineae</taxon>
        <taxon>Nidulariaceae</taxon>
        <taxon>Crucibulum</taxon>
    </lineage>
</organism>
<evidence type="ECO:0000313" key="5">
    <source>
        <dbReference type="EMBL" id="TFK44189.1"/>
    </source>
</evidence>
<keyword evidence="1" id="KW-0378">Hydrolase</keyword>
<dbReference type="InterPro" id="IPR000757">
    <property type="entry name" value="Beta-glucanase-like"/>
</dbReference>
<dbReference type="EMBL" id="ML213590">
    <property type="protein sequence ID" value="TFK44189.1"/>
    <property type="molecule type" value="Genomic_DNA"/>
</dbReference>
<sequence length="257" mass="27397">MVEKRATCDTYVVSGIPGGFQQRVYADFSSATSGGDVATLLSQYGLSISDYSINGSPVPHTFTPNNAALGAGTLNLKVSAYSGSGAVQSAEVVTDTTFKYASVRTVMKSSTTPGIVEGNFFYLNDNQEIDFEILTSTVSQASSCVPAGIWATNQALTAGGASTHQTIPFTFNPTQAFHEYRIDWSSSATTFYIDGQQKAKLTSNIPTAAGHWIWNVWSNGDLCWSNGPPTANSITQIRSIDIYKGYTSTVSGNICNV</sequence>
<evidence type="ECO:0000313" key="6">
    <source>
        <dbReference type="Proteomes" id="UP000308652"/>
    </source>
</evidence>
<dbReference type="InterPro" id="IPR013320">
    <property type="entry name" value="ConA-like_dom_sf"/>
</dbReference>
<feature type="active site" description="Proton donor" evidence="3">
    <location>
        <position position="132"/>
    </location>
</feature>
<evidence type="ECO:0000256" key="1">
    <source>
        <dbReference type="ARBA" id="ARBA00022801"/>
    </source>
</evidence>
<keyword evidence="5" id="KW-0430">Lectin</keyword>
<dbReference type="Proteomes" id="UP000308652">
    <property type="component" value="Unassembled WGS sequence"/>
</dbReference>
<evidence type="ECO:0000259" key="4">
    <source>
        <dbReference type="PROSITE" id="PS51762"/>
    </source>
</evidence>
<evidence type="ECO:0000256" key="3">
    <source>
        <dbReference type="PIRSR" id="PIRSR608264-1"/>
    </source>
</evidence>
<name>A0A5C3MFJ2_9AGAR</name>
<dbReference type="Pfam" id="PF00722">
    <property type="entry name" value="Glyco_hydro_16"/>
    <property type="match status" value="1"/>
</dbReference>
<accession>A0A5C3MFJ2</accession>
<dbReference type="AlphaFoldDB" id="A0A5C3MFJ2"/>
<dbReference type="SUPFAM" id="SSF49899">
    <property type="entry name" value="Concanavalin A-like lectins/glucanases"/>
    <property type="match status" value="1"/>
</dbReference>
<protein>
    <submittedName>
        <fullName evidence="5">Concanavalin A-like lectin/glucanase</fullName>
    </submittedName>
</protein>
<dbReference type="CDD" id="cd00413">
    <property type="entry name" value="Glyco_hydrolase_16"/>
    <property type="match status" value="1"/>
</dbReference>
<feature type="active site" description="Nucleophile" evidence="3">
    <location>
        <position position="128"/>
    </location>
</feature>
<reference evidence="5 6" key="1">
    <citation type="journal article" date="2019" name="Nat. Ecol. Evol.">
        <title>Megaphylogeny resolves global patterns of mushroom evolution.</title>
        <authorList>
            <person name="Varga T."/>
            <person name="Krizsan K."/>
            <person name="Foldi C."/>
            <person name="Dima B."/>
            <person name="Sanchez-Garcia M."/>
            <person name="Sanchez-Ramirez S."/>
            <person name="Szollosi G.J."/>
            <person name="Szarkandi J.G."/>
            <person name="Papp V."/>
            <person name="Albert L."/>
            <person name="Andreopoulos W."/>
            <person name="Angelini C."/>
            <person name="Antonin V."/>
            <person name="Barry K.W."/>
            <person name="Bougher N.L."/>
            <person name="Buchanan P."/>
            <person name="Buyck B."/>
            <person name="Bense V."/>
            <person name="Catcheside P."/>
            <person name="Chovatia M."/>
            <person name="Cooper J."/>
            <person name="Damon W."/>
            <person name="Desjardin D."/>
            <person name="Finy P."/>
            <person name="Geml J."/>
            <person name="Haridas S."/>
            <person name="Hughes K."/>
            <person name="Justo A."/>
            <person name="Karasinski D."/>
            <person name="Kautmanova I."/>
            <person name="Kiss B."/>
            <person name="Kocsube S."/>
            <person name="Kotiranta H."/>
            <person name="LaButti K.M."/>
            <person name="Lechner B.E."/>
            <person name="Liimatainen K."/>
            <person name="Lipzen A."/>
            <person name="Lukacs Z."/>
            <person name="Mihaltcheva S."/>
            <person name="Morgado L.N."/>
            <person name="Niskanen T."/>
            <person name="Noordeloos M.E."/>
            <person name="Ohm R.A."/>
            <person name="Ortiz-Santana B."/>
            <person name="Ovrebo C."/>
            <person name="Racz N."/>
            <person name="Riley R."/>
            <person name="Savchenko A."/>
            <person name="Shiryaev A."/>
            <person name="Soop K."/>
            <person name="Spirin V."/>
            <person name="Szebenyi C."/>
            <person name="Tomsovsky M."/>
            <person name="Tulloss R.E."/>
            <person name="Uehling J."/>
            <person name="Grigoriev I.V."/>
            <person name="Vagvolgyi C."/>
            <person name="Papp T."/>
            <person name="Martin F.M."/>
            <person name="Miettinen O."/>
            <person name="Hibbett D.S."/>
            <person name="Nagy L.G."/>
        </authorList>
    </citation>
    <scope>NUCLEOTIDE SEQUENCE [LARGE SCALE GENOMIC DNA]</scope>
    <source>
        <strain evidence="5 6">CBS 166.37</strain>
    </source>
</reference>
<keyword evidence="2" id="KW-0326">Glycosidase</keyword>
<dbReference type="PROSITE" id="PS51762">
    <property type="entry name" value="GH16_2"/>
    <property type="match status" value="1"/>
</dbReference>
<dbReference type="PANTHER" id="PTHR38121:SF2">
    <property type="entry name" value="ACYLTRANSFERASE 3 DOMAIN-CONTAINING PROTEIN"/>
    <property type="match status" value="1"/>
</dbReference>
<dbReference type="Gene3D" id="2.60.120.200">
    <property type="match status" value="1"/>
</dbReference>
<dbReference type="GO" id="GO:0030246">
    <property type="term" value="F:carbohydrate binding"/>
    <property type="evidence" value="ECO:0007669"/>
    <property type="project" value="UniProtKB-KW"/>
</dbReference>
<dbReference type="GO" id="GO:0004553">
    <property type="term" value="F:hydrolase activity, hydrolyzing O-glycosyl compounds"/>
    <property type="evidence" value="ECO:0007669"/>
    <property type="project" value="InterPro"/>
</dbReference>
<feature type="domain" description="GH16" evidence="4">
    <location>
        <begin position="51"/>
        <end position="251"/>
    </location>
</feature>
<dbReference type="PANTHER" id="PTHR38121">
    <property type="entry name" value="GH16 DOMAIN-CONTAINING PROTEIN"/>
    <property type="match status" value="1"/>
</dbReference>
<dbReference type="InterPro" id="IPR008264">
    <property type="entry name" value="Beta_glucanase"/>
</dbReference>
<keyword evidence="6" id="KW-1185">Reference proteome</keyword>
<proteinExistence type="predicted"/>
<dbReference type="STRING" id="68775.A0A5C3MFJ2"/>
<dbReference type="GO" id="GO:0005975">
    <property type="term" value="P:carbohydrate metabolic process"/>
    <property type="evidence" value="ECO:0007669"/>
    <property type="project" value="InterPro"/>
</dbReference>
<dbReference type="OrthoDB" id="25131at2759"/>
<evidence type="ECO:0000256" key="2">
    <source>
        <dbReference type="ARBA" id="ARBA00023295"/>
    </source>
</evidence>
<dbReference type="PRINTS" id="PR00737">
    <property type="entry name" value="GLHYDRLASE16"/>
</dbReference>